<evidence type="ECO:0000256" key="6">
    <source>
        <dbReference type="ARBA" id="ARBA00023237"/>
    </source>
</evidence>
<dbReference type="Gene3D" id="2.40.170.20">
    <property type="entry name" value="TonB-dependent receptor, beta-barrel domain"/>
    <property type="match status" value="1"/>
</dbReference>
<dbReference type="Proteomes" id="UP000271010">
    <property type="component" value="Unassembled WGS sequence"/>
</dbReference>
<comment type="subcellular location">
    <subcellularLocation>
        <location evidence="1 7">Cell outer membrane</location>
        <topology evidence="1 7">Multi-pass membrane protein</topology>
    </subcellularLocation>
</comment>
<dbReference type="Gene3D" id="2.60.40.1120">
    <property type="entry name" value="Carboxypeptidase-like, regulatory domain"/>
    <property type="match status" value="1"/>
</dbReference>
<accession>A0A3M9MVV8</accession>
<keyword evidence="5 7" id="KW-0472">Membrane</keyword>
<dbReference type="InterPro" id="IPR023996">
    <property type="entry name" value="TonB-dep_OMP_SusC/RagA"/>
</dbReference>
<dbReference type="InterPro" id="IPR023997">
    <property type="entry name" value="TonB-dep_OMP_SusC/RagA_CS"/>
</dbReference>
<gene>
    <name evidence="9" type="ORF">EFA69_08865</name>
</gene>
<dbReference type="SUPFAM" id="SSF49464">
    <property type="entry name" value="Carboxypeptidase regulatory domain-like"/>
    <property type="match status" value="1"/>
</dbReference>
<dbReference type="InterPro" id="IPR012910">
    <property type="entry name" value="Plug_dom"/>
</dbReference>
<dbReference type="PROSITE" id="PS52016">
    <property type="entry name" value="TONB_DEPENDENT_REC_3"/>
    <property type="match status" value="1"/>
</dbReference>
<evidence type="ECO:0000256" key="7">
    <source>
        <dbReference type="PROSITE-ProRule" id="PRU01360"/>
    </source>
</evidence>
<dbReference type="Pfam" id="PF07715">
    <property type="entry name" value="Plug"/>
    <property type="match status" value="1"/>
</dbReference>
<dbReference type="Gene3D" id="2.170.130.10">
    <property type="entry name" value="TonB-dependent receptor, plug domain"/>
    <property type="match status" value="1"/>
</dbReference>
<feature type="domain" description="TonB-dependent receptor plug" evidence="8">
    <location>
        <begin position="140"/>
        <end position="254"/>
    </location>
</feature>
<evidence type="ECO:0000256" key="4">
    <source>
        <dbReference type="ARBA" id="ARBA00022692"/>
    </source>
</evidence>
<dbReference type="InterPro" id="IPR036942">
    <property type="entry name" value="Beta-barrel_TonB_sf"/>
</dbReference>
<reference evidence="9 10" key="1">
    <citation type="submission" date="2018-11" db="EMBL/GenBank/DDBJ databases">
        <title>Rufibacter latericius sp. nov., isolated from water in Baiyang Lake.</title>
        <authorList>
            <person name="Yang Y."/>
        </authorList>
    </citation>
    <scope>NUCLEOTIDE SEQUENCE [LARGE SCALE GENOMIC DNA]</scope>
    <source>
        <strain evidence="9 10">MCC P1</strain>
    </source>
</reference>
<keyword evidence="3 7" id="KW-1134">Transmembrane beta strand</keyword>
<evidence type="ECO:0000313" key="10">
    <source>
        <dbReference type="Proteomes" id="UP000271010"/>
    </source>
</evidence>
<keyword evidence="6 7" id="KW-0998">Cell outer membrane</keyword>
<dbReference type="InterPro" id="IPR037066">
    <property type="entry name" value="Plug_dom_sf"/>
</dbReference>
<keyword evidence="9" id="KW-0675">Receptor</keyword>
<dbReference type="GO" id="GO:0009279">
    <property type="term" value="C:cell outer membrane"/>
    <property type="evidence" value="ECO:0007669"/>
    <property type="project" value="UniProtKB-SubCell"/>
</dbReference>
<dbReference type="SUPFAM" id="SSF56935">
    <property type="entry name" value="Porins"/>
    <property type="match status" value="1"/>
</dbReference>
<dbReference type="Pfam" id="PF13715">
    <property type="entry name" value="CarbopepD_reg_2"/>
    <property type="match status" value="1"/>
</dbReference>
<name>A0A3M9MVV8_9BACT</name>
<evidence type="ECO:0000313" key="9">
    <source>
        <dbReference type="EMBL" id="RNI29659.1"/>
    </source>
</evidence>
<comment type="caution">
    <text evidence="9">The sequence shown here is derived from an EMBL/GenBank/DDBJ whole genome shotgun (WGS) entry which is preliminary data.</text>
</comment>
<organism evidence="9 10">
    <name type="scientific">Rufibacter immobilis</name>
    <dbReference type="NCBI Taxonomy" id="1348778"/>
    <lineage>
        <taxon>Bacteria</taxon>
        <taxon>Pseudomonadati</taxon>
        <taxon>Bacteroidota</taxon>
        <taxon>Cytophagia</taxon>
        <taxon>Cytophagales</taxon>
        <taxon>Hymenobacteraceae</taxon>
        <taxon>Rufibacter</taxon>
    </lineage>
</organism>
<evidence type="ECO:0000256" key="5">
    <source>
        <dbReference type="ARBA" id="ARBA00023136"/>
    </source>
</evidence>
<dbReference type="NCBIfam" id="TIGR04057">
    <property type="entry name" value="SusC_RagA_signa"/>
    <property type="match status" value="1"/>
</dbReference>
<proteinExistence type="inferred from homology"/>
<evidence type="ECO:0000256" key="2">
    <source>
        <dbReference type="ARBA" id="ARBA00022448"/>
    </source>
</evidence>
<dbReference type="NCBIfam" id="TIGR04056">
    <property type="entry name" value="OMP_RagA_SusC"/>
    <property type="match status" value="1"/>
</dbReference>
<dbReference type="EMBL" id="RJJE01000009">
    <property type="protein sequence ID" value="RNI29659.1"/>
    <property type="molecule type" value="Genomic_DNA"/>
</dbReference>
<evidence type="ECO:0000256" key="3">
    <source>
        <dbReference type="ARBA" id="ARBA00022452"/>
    </source>
</evidence>
<protein>
    <submittedName>
        <fullName evidence="9">TonB-dependent receptor</fullName>
    </submittedName>
</protein>
<keyword evidence="10" id="KW-1185">Reference proteome</keyword>
<dbReference type="InterPro" id="IPR039426">
    <property type="entry name" value="TonB-dep_rcpt-like"/>
</dbReference>
<sequence length="1083" mass="119294">MIQNFYSDKNYQTSNSVFRPKAAWVAIAILLAVFLQAFDGLAQGARKTITGKVTSASDNTGMPGVSVVVKGTTNGTSTDGNGNFTLDVTNNDVLVLTFIGYISQEVPVGDRTTVNVSMREDATMLNEVVVTTGYGELRKGDITGAQTTISSVAIERTVNTTIEQAIQGRAPGVYVTQNTGAPGGGISVNIRGVNTIGGSNEPLYVIDGVQIQPANSASGSNPLAGINPSDIESMEVLQGPSATAVYGSRATNGVVLITTKRGKAGEVRVNYGYLYSVQTPPKRLDVMDMRQYAQMEVEYKSLAGGTVREEFRDPTLLGEGTNWQKELFQNAPMQKHQLSVSGGSDKTTYYLSGEYMDQEGIALGSGFNRYSVRLNLENKAKEWLNLSGNFNYSQTDEQLSSTQSNLIATAIQLAPHIPVKNIDGTYGGGTVVVGGNTSEQFSPPNPIGLADITTNEITRRQVLGGVTAGFKIVEGLEFRTSVNGNFNFSNSTYFLPTYQFGYQKNDEATLNNRHNYSSYWNWNQMLQYQKQFGQHSINVMATHEAQESQWKNLFAERRGFQTNDVLDINAGDRLKSDTEGGHGDWAMESYLGRINYNFADRYIIQAAFRADGSVYFGPENKWGYFPSVSAAWRISNEPFFQLPFISDLRLRYEIGLTGSQGQGGGAIYGTLSTGPTPWGTGFSAYRFPNPDFQWEETKTNNFGINIGLFQNKIQIEADYYIKNTDNLILQASLPWYLGTRIEGETGGNGGIVAPTVNIGALQNKGWSINLNTINIDNGTFKWETNFNLSHFKTEVKRLTSENGFVPRRTREWLEWTQRTQVGYAPWMFYGYLEDGIFQNMEDLQNSPRPADTNGNLFPIAPNSVWVGDVKFKDIGGPEGKPDGIINGYDQTFIGNPWPKYFGGFTNNFSYKGFNLSVLITATLGNDIYNWIRNENTNPNNINLGRNLFVGAFNYARVGMDDSGSPYLLNPGTNVARISSGNNNNNFERHTDKYVEDGSFVRLKNVTLTYNLPTSLIGRQKYIKAVRIGASAQNIWTITGYSGFDPEVGSHVGSLENPSNAAIGVDYGRYPITPVYSVNFGIDF</sequence>
<dbReference type="InterPro" id="IPR008969">
    <property type="entry name" value="CarboxyPept-like_regulatory"/>
</dbReference>
<keyword evidence="4 7" id="KW-0812">Transmembrane</keyword>
<dbReference type="AlphaFoldDB" id="A0A3M9MVV8"/>
<evidence type="ECO:0000259" key="8">
    <source>
        <dbReference type="Pfam" id="PF07715"/>
    </source>
</evidence>
<comment type="similarity">
    <text evidence="7">Belongs to the TonB-dependent receptor family.</text>
</comment>
<evidence type="ECO:0000256" key="1">
    <source>
        <dbReference type="ARBA" id="ARBA00004571"/>
    </source>
</evidence>
<dbReference type="OrthoDB" id="9768177at2"/>
<dbReference type="RefSeq" id="WP_123132744.1">
    <property type="nucleotide sequence ID" value="NZ_RJJE01000009.1"/>
</dbReference>
<keyword evidence="2 7" id="KW-0813">Transport</keyword>